<keyword evidence="2" id="KW-0964">Secreted</keyword>
<comment type="caution">
    <text evidence="5">The sequence shown here is derived from an EMBL/GenBank/DDBJ whole genome shotgun (WGS) entry which is preliminary data.</text>
</comment>
<dbReference type="PANTHER" id="PTHR36108">
    <property type="entry name" value="COLOSSIN-B-RELATED"/>
    <property type="match status" value="1"/>
</dbReference>
<organism evidence="5 6">
    <name type="scientific">Candidatus Kutchimonas denitrificans</name>
    <dbReference type="NCBI Taxonomy" id="3056748"/>
    <lineage>
        <taxon>Bacteria</taxon>
        <taxon>Pseudomonadati</taxon>
        <taxon>Gemmatimonadota</taxon>
        <taxon>Gemmatimonadia</taxon>
        <taxon>Candidatus Palauibacterales</taxon>
        <taxon>Candidatus Palauibacteraceae</taxon>
        <taxon>Candidatus Kutchimonas</taxon>
    </lineage>
</organism>
<dbReference type="PANTHER" id="PTHR36108:SF13">
    <property type="entry name" value="COLOSSIN-B-RELATED"/>
    <property type="match status" value="1"/>
</dbReference>
<dbReference type="GO" id="GO:0030246">
    <property type="term" value="F:carbohydrate binding"/>
    <property type="evidence" value="ECO:0007669"/>
    <property type="project" value="InterPro"/>
</dbReference>
<dbReference type="Gene3D" id="2.60.40.10">
    <property type="entry name" value="Immunoglobulins"/>
    <property type="match status" value="1"/>
</dbReference>
<feature type="chain" id="PRO_5042100395" description="Carboxypeptidase regulatory-like domain-containing protein" evidence="4">
    <location>
        <begin position="30"/>
        <end position="422"/>
    </location>
</feature>
<sequence length="422" mass="44051">MSRRFMGWKIAPWLSAVLALALMACSDSAGPVTGSSEGELQGVVILDAMAPLPGVTIQLQRPGRTLSTYSDDVGRFAFRALSAGEWNLIVGLPSGYALPAGHSHQRVVQIPEAGLADVNIAVVNGDGFGSFVAQVFADSMFPDGNQFLPVAGVLVQVFNSGETVPVAETRSGDNGLAIIPVPAGEYDIAVVPGNGWEVVPGTEGRLNGLTVASGESRQVEFRIQQTGGGGNPTLGTIAGTALLHDLDPVPGVEAMLARSDFVMVEVTGQGGTFTFTDLQPGDWVLSLIPPQGYVLAADEPNPRTISISETDLYHRVNVSLTTPDGNGSLVVEVGSESPTLQDSLGVRDVTVRVYEGGGNSAIETATTDHGGRATFRLAPGNYDAEIVVPSGYELPSGESPRREGLTITEGHATFALFRLVPS</sequence>
<name>A0AAE4Z7U7_9BACT</name>
<dbReference type="Proteomes" id="UP000702544">
    <property type="component" value="Unassembled WGS sequence"/>
</dbReference>
<keyword evidence="3 4" id="KW-0732">Signal</keyword>
<comment type="similarity">
    <text evidence="1">Belongs to the serine-aspartate repeat-containing protein (SDr) family.</text>
</comment>
<evidence type="ECO:0000256" key="3">
    <source>
        <dbReference type="ARBA" id="ARBA00022729"/>
    </source>
</evidence>
<dbReference type="SUPFAM" id="SSF49478">
    <property type="entry name" value="Cna protein B-type domain"/>
    <property type="match status" value="2"/>
</dbReference>
<evidence type="ECO:0000256" key="4">
    <source>
        <dbReference type="SAM" id="SignalP"/>
    </source>
</evidence>
<dbReference type="PROSITE" id="PS51257">
    <property type="entry name" value="PROKAR_LIPOPROTEIN"/>
    <property type="match status" value="1"/>
</dbReference>
<dbReference type="EMBL" id="JAACAK010000022">
    <property type="protein sequence ID" value="NIR74077.1"/>
    <property type="molecule type" value="Genomic_DNA"/>
</dbReference>
<accession>A0AAE4Z7U7</accession>
<evidence type="ECO:0000256" key="1">
    <source>
        <dbReference type="ARBA" id="ARBA00007257"/>
    </source>
</evidence>
<dbReference type="AlphaFoldDB" id="A0AAE4Z7U7"/>
<gene>
    <name evidence="5" type="ORF">GWO12_03045</name>
</gene>
<proteinExistence type="inferred from homology"/>
<dbReference type="SUPFAM" id="SSF49452">
    <property type="entry name" value="Starch-binding domain-like"/>
    <property type="match status" value="1"/>
</dbReference>
<evidence type="ECO:0000256" key="2">
    <source>
        <dbReference type="ARBA" id="ARBA00022525"/>
    </source>
</evidence>
<evidence type="ECO:0008006" key="7">
    <source>
        <dbReference type="Google" id="ProtNLM"/>
    </source>
</evidence>
<protein>
    <recommendedName>
        <fullName evidence="7">Carboxypeptidase regulatory-like domain-containing protein</fullName>
    </recommendedName>
</protein>
<dbReference type="InterPro" id="IPR013783">
    <property type="entry name" value="Ig-like_fold"/>
</dbReference>
<reference evidence="5 6" key="1">
    <citation type="submission" date="2020-01" db="EMBL/GenBank/DDBJ databases">
        <title>Genomes assembled from Gulf of Kutch pelagic sediment metagenomes.</title>
        <authorList>
            <person name="Chandrashekar M."/>
            <person name="Mahajan M.S."/>
            <person name="Dave K.J."/>
            <person name="Vatsa P."/>
            <person name="Nathani N.M."/>
        </authorList>
    </citation>
    <scope>NUCLEOTIDE SEQUENCE [LARGE SCALE GENOMIC DNA]</scope>
    <source>
        <strain evidence="5">KS3-K002</strain>
    </source>
</reference>
<feature type="signal peptide" evidence="4">
    <location>
        <begin position="1"/>
        <end position="29"/>
    </location>
</feature>
<dbReference type="InterPro" id="IPR013784">
    <property type="entry name" value="Carb-bd-like_fold"/>
</dbReference>
<evidence type="ECO:0000313" key="6">
    <source>
        <dbReference type="Proteomes" id="UP000702544"/>
    </source>
</evidence>
<evidence type="ECO:0000313" key="5">
    <source>
        <dbReference type="EMBL" id="NIR74077.1"/>
    </source>
</evidence>